<dbReference type="EMBL" id="RKHL01000001">
    <property type="protein sequence ID" value="ROR82647.1"/>
    <property type="molecule type" value="Genomic_DNA"/>
</dbReference>
<name>A0A3N2C557_9MICO</name>
<dbReference type="AlphaFoldDB" id="A0A3N2C557"/>
<organism evidence="2 3">
    <name type="scientific">Plantibacter flavus</name>
    <dbReference type="NCBI Taxonomy" id="150123"/>
    <lineage>
        <taxon>Bacteria</taxon>
        <taxon>Bacillati</taxon>
        <taxon>Actinomycetota</taxon>
        <taxon>Actinomycetes</taxon>
        <taxon>Micrococcales</taxon>
        <taxon>Microbacteriaceae</taxon>
        <taxon>Plantibacter</taxon>
    </lineage>
</organism>
<proteinExistence type="predicted"/>
<keyword evidence="3" id="KW-1185">Reference proteome</keyword>
<gene>
    <name evidence="2" type="ORF">EDD42_2740</name>
</gene>
<accession>A0A3N2C557</accession>
<feature type="region of interest" description="Disordered" evidence="1">
    <location>
        <begin position="23"/>
        <end position="43"/>
    </location>
</feature>
<reference evidence="2 3" key="1">
    <citation type="submission" date="2018-11" db="EMBL/GenBank/DDBJ databases">
        <title>Sequencing the genomes of 1000 actinobacteria strains.</title>
        <authorList>
            <person name="Klenk H.-P."/>
        </authorList>
    </citation>
    <scope>NUCLEOTIDE SEQUENCE [LARGE SCALE GENOMIC DNA]</scope>
    <source>
        <strain evidence="2 3">DSM 14012</strain>
    </source>
</reference>
<protein>
    <submittedName>
        <fullName evidence="2">Uncharacterized protein</fullName>
    </submittedName>
</protein>
<evidence type="ECO:0000313" key="2">
    <source>
        <dbReference type="EMBL" id="ROR82647.1"/>
    </source>
</evidence>
<evidence type="ECO:0000313" key="3">
    <source>
        <dbReference type="Proteomes" id="UP000266915"/>
    </source>
</evidence>
<dbReference type="Proteomes" id="UP000266915">
    <property type="component" value="Unassembled WGS sequence"/>
</dbReference>
<comment type="caution">
    <text evidence="2">The sequence shown here is derived from an EMBL/GenBank/DDBJ whole genome shotgun (WGS) entry which is preliminary data.</text>
</comment>
<sequence>MSAMSTQTSYTVKLTDGPLEGKTISARLSDHGSPTPTVDVPSGTAGKVYRYARTTGEEYDDSGAPSAVDYRFLEAVFTTDSGQG</sequence>
<evidence type="ECO:0000256" key="1">
    <source>
        <dbReference type="SAM" id="MobiDB-lite"/>
    </source>
</evidence>